<dbReference type="InterPro" id="IPR011852">
    <property type="entry name" value="TRAP_TAXI"/>
</dbReference>
<dbReference type="PANTHER" id="PTHR42941">
    <property type="entry name" value="SLL1037 PROTEIN"/>
    <property type="match status" value="1"/>
</dbReference>
<dbReference type="RefSeq" id="WP_158218012.1">
    <property type="nucleotide sequence ID" value="NZ_AQQR01000009.1"/>
</dbReference>
<reference evidence="2 3" key="1">
    <citation type="submission" date="2013-04" db="EMBL/GenBank/DDBJ databases">
        <title>Oceanicola sp. 22II1-22F33 Genome Sequencing.</title>
        <authorList>
            <person name="Lai Q."/>
            <person name="Li G."/>
            <person name="Shao Z."/>
        </authorList>
    </citation>
    <scope>NUCLEOTIDE SEQUENCE [LARGE SCALE GENOMIC DNA]</scope>
    <source>
        <strain evidence="2 3">22II1-22F33</strain>
    </source>
</reference>
<feature type="chain" id="PRO_5013030846" description="C4-dicarboxylate ABC transporter substrate-binding protein" evidence="1">
    <location>
        <begin position="23"/>
        <end position="319"/>
    </location>
</feature>
<organism evidence="2 3">
    <name type="scientific">Marinibacterium profundimaris</name>
    <dbReference type="NCBI Taxonomy" id="1679460"/>
    <lineage>
        <taxon>Bacteria</taxon>
        <taxon>Pseudomonadati</taxon>
        <taxon>Pseudomonadota</taxon>
        <taxon>Alphaproteobacteria</taxon>
        <taxon>Rhodobacterales</taxon>
        <taxon>Paracoccaceae</taxon>
        <taxon>Marinibacterium</taxon>
    </lineage>
</organism>
<dbReference type="PANTHER" id="PTHR42941:SF1">
    <property type="entry name" value="SLL1037 PROTEIN"/>
    <property type="match status" value="1"/>
</dbReference>
<dbReference type="AlphaFoldDB" id="A0A225NF09"/>
<keyword evidence="3" id="KW-1185">Reference proteome</keyword>
<evidence type="ECO:0000313" key="2">
    <source>
        <dbReference type="EMBL" id="OWU71501.1"/>
    </source>
</evidence>
<dbReference type="Pfam" id="PF16868">
    <property type="entry name" value="NMT1_3"/>
    <property type="match status" value="1"/>
</dbReference>
<evidence type="ECO:0000256" key="1">
    <source>
        <dbReference type="SAM" id="SignalP"/>
    </source>
</evidence>
<sequence>MKRTFTCLAAALISTAIGGAAAAQEFARIGGGLAGTYPLFSAKLSELINNNIDGVRASVVPSDSEQAQAMLQMGEMEFNIAYTWLVKKIADGNGGYGVDTPDVRHIITLYGSTLQPIARPDTIESLAELKDTPLRVWTGPEAQFFYQIVEPVLQAHGMEVADIREAGGVTETVDYGGEMQAFQDGRLDVGFFSGGVPYGLLQQIERAPGFELVGMTPEAMDKLSEILPGITGYTIPAGTYEGQDEDEIVPFYVNQLVTNVNVSDDLVYEVTKLMYENYAEFHGLFPGSEEIDDKDPLANNEVPLHPGAERFYREVGVIE</sequence>
<dbReference type="NCBIfam" id="TIGR02122">
    <property type="entry name" value="TRAP_TAXI"/>
    <property type="match status" value="1"/>
</dbReference>
<dbReference type="OrthoDB" id="9776669at2"/>
<keyword evidence="1" id="KW-0732">Signal</keyword>
<comment type="caution">
    <text evidence="2">The sequence shown here is derived from an EMBL/GenBank/DDBJ whole genome shotgun (WGS) entry which is preliminary data.</text>
</comment>
<dbReference type="Proteomes" id="UP000215377">
    <property type="component" value="Unassembled WGS sequence"/>
</dbReference>
<dbReference type="SUPFAM" id="SSF53850">
    <property type="entry name" value="Periplasmic binding protein-like II"/>
    <property type="match status" value="1"/>
</dbReference>
<proteinExistence type="predicted"/>
<gene>
    <name evidence="2" type="ORF">ATO3_18795</name>
</gene>
<feature type="signal peptide" evidence="1">
    <location>
        <begin position="1"/>
        <end position="22"/>
    </location>
</feature>
<dbReference type="Gene3D" id="3.40.190.10">
    <property type="entry name" value="Periplasmic binding protein-like II"/>
    <property type="match status" value="2"/>
</dbReference>
<evidence type="ECO:0000313" key="3">
    <source>
        <dbReference type="Proteomes" id="UP000215377"/>
    </source>
</evidence>
<protein>
    <recommendedName>
        <fullName evidence="4">C4-dicarboxylate ABC transporter substrate-binding protein</fullName>
    </recommendedName>
</protein>
<evidence type="ECO:0008006" key="4">
    <source>
        <dbReference type="Google" id="ProtNLM"/>
    </source>
</evidence>
<dbReference type="EMBL" id="AQQR01000009">
    <property type="protein sequence ID" value="OWU71501.1"/>
    <property type="molecule type" value="Genomic_DNA"/>
</dbReference>
<accession>A0A225NF09</accession>
<name>A0A225NF09_9RHOB</name>